<evidence type="ECO:0000256" key="5">
    <source>
        <dbReference type="ARBA" id="ARBA00023235"/>
    </source>
</evidence>
<keyword evidence="4 6" id="KW-0143">Chaperone</keyword>
<proteinExistence type="inferred from homology"/>
<dbReference type="Pfam" id="PF00118">
    <property type="entry name" value="Cpn60_TCP1"/>
    <property type="match status" value="1"/>
</dbReference>
<dbReference type="SUPFAM" id="SSF48592">
    <property type="entry name" value="GroEL equatorial domain-like"/>
    <property type="match status" value="2"/>
</dbReference>
<dbReference type="Gene3D" id="3.30.260.10">
    <property type="entry name" value="TCP-1-like chaperonin intermediate domain"/>
    <property type="match status" value="1"/>
</dbReference>
<dbReference type="PROSITE" id="PS00296">
    <property type="entry name" value="CHAPERONINS_CPN60"/>
    <property type="match status" value="1"/>
</dbReference>
<evidence type="ECO:0000256" key="3">
    <source>
        <dbReference type="ARBA" id="ARBA00022840"/>
    </source>
</evidence>
<dbReference type="GO" id="GO:0005524">
    <property type="term" value="F:ATP binding"/>
    <property type="evidence" value="ECO:0007669"/>
    <property type="project" value="UniProtKB-UniRule"/>
</dbReference>
<dbReference type="GO" id="GO:0016853">
    <property type="term" value="F:isomerase activity"/>
    <property type="evidence" value="ECO:0007669"/>
    <property type="project" value="UniProtKB-KW"/>
</dbReference>
<evidence type="ECO:0000256" key="6">
    <source>
        <dbReference type="HAMAP-Rule" id="MF_00600"/>
    </source>
</evidence>
<dbReference type="InterPro" id="IPR027409">
    <property type="entry name" value="GroEL-like_apical_dom_sf"/>
</dbReference>
<comment type="subcellular location">
    <subcellularLocation>
        <location evidence="6">Cytoplasm</location>
    </subcellularLocation>
</comment>
<organism evidence="9">
    <name type="scientific">Lactobacillus paragasseri</name>
    <dbReference type="NCBI Taxonomy" id="2107999"/>
    <lineage>
        <taxon>Bacteria</taxon>
        <taxon>Bacillati</taxon>
        <taxon>Bacillota</taxon>
        <taxon>Bacilli</taxon>
        <taxon>Lactobacillales</taxon>
        <taxon>Lactobacillaceae</taxon>
        <taxon>Lactobacillus</taxon>
    </lineage>
</organism>
<evidence type="ECO:0000256" key="2">
    <source>
        <dbReference type="ARBA" id="ARBA00022741"/>
    </source>
</evidence>
<dbReference type="InterPro" id="IPR018370">
    <property type="entry name" value="Chaperonin_Cpn60_CS"/>
</dbReference>
<protein>
    <recommendedName>
        <fullName evidence="6">Chaperonin GroEL</fullName>
        <ecNumber evidence="6">5.6.1.7</ecNumber>
    </recommendedName>
    <alternativeName>
        <fullName evidence="6">60 kDa chaperonin</fullName>
    </alternativeName>
    <alternativeName>
        <fullName evidence="6">Chaperonin-60</fullName>
        <shortName evidence="6">Cpn60</shortName>
    </alternativeName>
</protein>
<feature type="binding site" evidence="6">
    <location>
        <begin position="86"/>
        <end position="90"/>
    </location>
    <ligand>
        <name>ATP</name>
        <dbReference type="ChEBI" id="CHEBI:30616"/>
    </ligand>
</feature>
<comment type="subunit">
    <text evidence="6 8">Forms a cylinder of 14 subunits composed of two heptameric rings stacked back-to-back. Interacts with the co-chaperonin GroES.</text>
</comment>
<feature type="binding site" evidence="6">
    <location>
        <position position="413"/>
    </location>
    <ligand>
        <name>ATP</name>
        <dbReference type="ChEBI" id="CHEBI:30616"/>
    </ligand>
</feature>
<feature type="binding site" evidence="6">
    <location>
        <begin position="29"/>
        <end position="32"/>
    </location>
    <ligand>
        <name>ATP</name>
        <dbReference type="ChEBI" id="CHEBI:30616"/>
    </ligand>
</feature>
<dbReference type="GO" id="GO:0140662">
    <property type="term" value="F:ATP-dependent protein folding chaperone"/>
    <property type="evidence" value="ECO:0007669"/>
    <property type="project" value="InterPro"/>
</dbReference>
<evidence type="ECO:0000256" key="1">
    <source>
        <dbReference type="ARBA" id="ARBA00006607"/>
    </source>
</evidence>
<dbReference type="SUPFAM" id="SSF52029">
    <property type="entry name" value="GroEL apical domain-like"/>
    <property type="match status" value="1"/>
</dbReference>
<dbReference type="InterPro" id="IPR001844">
    <property type="entry name" value="Cpn60/GroEL"/>
</dbReference>
<evidence type="ECO:0000256" key="8">
    <source>
        <dbReference type="RuleBase" id="RU000419"/>
    </source>
</evidence>
<dbReference type="InterPro" id="IPR027410">
    <property type="entry name" value="TCP-1-like_intermed_sf"/>
</dbReference>
<gene>
    <name evidence="6 9" type="primary">groL</name>
    <name evidence="6" type="synonym">groEL</name>
    <name evidence="9" type="ORF">GWG61_01600</name>
</gene>
<comment type="caution">
    <text evidence="6">Lacks conserved residue(s) required for the propagation of feature annotation.</text>
</comment>
<evidence type="ECO:0000313" key="9">
    <source>
        <dbReference type="EMBL" id="NDJ73218.1"/>
    </source>
</evidence>
<dbReference type="NCBIfam" id="NF000592">
    <property type="entry name" value="PRK00013.1"/>
    <property type="match status" value="1"/>
</dbReference>
<dbReference type="Gene3D" id="3.50.7.10">
    <property type="entry name" value="GroEL"/>
    <property type="match status" value="1"/>
</dbReference>
<dbReference type="InterPro" id="IPR027413">
    <property type="entry name" value="GROEL-like_equatorial_sf"/>
</dbReference>
<comment type="similarity">
    <text evidence="1 6 7">Belongs to the chaperonin (HSP60) family.</text>
</comment>
<dbReference type="EMBL" id="JAADJO010000003">
    <property type="protein sequence ID" value="NDJ73218.1"/>
    <property type="molecule type" value="Genomic_DNA"/>
</dbReference>
<keyword evidence="3 6" id="KW-0067">ATP-binding</keyword>
<evidence type="ECO:0000256" key="4">
    <source>
        <dbReference type="ARBA" id="ARBA00023186"/>
    </source>
</evidence>
<name>A0A6B2FY35_9LACO</name>
<reference evidence="9" key="1">
    <citation type="submission" date="2020-01" db="EMBL/GenBank/DDBJ databases">
        <title>Vaginal microbiome of pregnant Indian women: Insights into the genome of dominants Lactobacillus species.</title>
        <authorList>
            <person name="Das B."/>
            <person name="Mehta O."/>
            <person name="Ghosh T.S."/>
            <person name="Kothidar A."/>
            <person name="Gowtham M.R."/>
            <person name="Mitra R."/>
            <person name="Kshetrapal P."/>
            <person name="Wadhwa N."/>
            <person name="Thiruvengadam R."/>
            <person name="Nair G.B."/>
            <person name="Bhatnagar S."/>
            <person name="Das B."/>
        </authorList>
    </citation>
    <scope>NUCLEOTIDE SEQUENCE</scope>
    <source>
        <strain evidence="9">Indica</strain>
    </source>
</reference>
<dbReference type="InterPro" id="IPR002423">
    <property type="entry name" value="Cpn60/GroEL/TCP-1"/>
</dbReference>
<dbReference type="RefSeq" id="WP_144231741.1">
    <property type="nucleotide sequence ID" value="NZ_CAKMAD010000003.1"/>
</dbReference>
<dbReference type="NCBIfam" id="TIGR02348">
    <property type="entry name" value="GroEL"/>
    <property type="match status" value="1"/>
</dbReference>
<dbReference type="EC" id="5.6.1.7" evidence="6"/>
<sequence>MAKDIKFSENARHSLLKGVDKLADTVKTTLGPKGRNVVLEKSYGAPDITNDGVTIAKSIDLEDHFENMGAKLVSEAAQKTNDIAGDGTTTATVLTQAIVREGMKNVTAGANPVGIRRGIETATKAAVDELHKISHKVSTKDEIAQVASVSSASTEVGNLIADAMEKVGHDGVITIEESKGIDTELSVVEGMQFDRGYLSQYMVTDNDKMEADLDNPYILITDKKISNIQDILPLLQEIVQQGKSLLIIADDVDGEALPTLVLNKIRGTFNVVAVKAPGFGDRRKAMLEDIAILTGGTVISSDLGLELKDTKIDQLGKAGKVTVTKDSTTIVEGAGSKDAISERVDQIKKQIADTTSDFDREKLQERLAKLAGGVAVIKVGAATETELKERKYRIEDALNATRAAVEEGYVAGGGTALVDVMKSIQGSVKGDSQDAQTGVNIVMKALGAPVRQIAENAGKDGAVILDHLEHEDPEIGYNAATDKWENMVKAGIIDPTKVTRSALQNAASIAALLLTTEAVVADAPEDDKNQAPAAPNPGMGMGM</sequence>
<dbReference type="NCBIfam" id="NF009487">
    <property type="entry name" value="PRK12849.1"/>
    <property type="match status" value="1"/>
</dbReference>
<keyword evidence="2 6" id="KW-0547">Nucleotide-binding</keyword>
<dbReference type="HAMAP" id="MF_00600">
    <property type="entry name" value="CH60"/>
    <property type="match status" value="1"/>
</dbReference>
<dbReference type="NCBIfam" id="NF009489">
    <property type="entry name" value="PRK12851.1"/>
    <property type="match status" value="1"/>
</dbReference>
<dbReference type="PANTHER" id="PTHR45633">
    <property type="entry name" value="60 KDA HEAT SHOCK PROTEIN, MITOCHONDRIAL"/>
    <property type="match status" value="1"/>
</dbReference>
<comment type="function">
    <text evidence="6 8">Together with its co-chaperonin GroES, plays an essential role in assisting protein folding. The GroEL-GroES system forms a nano-cage that allows encapsulation of the non-native substrate proteins and provides a physical environment optimized to promote and accelerate protein folding.</text>
</comment>
<feature type="binding site" evidence="6">
    <location>
        <position position="494"/>
    </location>
    <ligand>
        <name>ATP</name>
        <dbReference type="ChEBI" id="CHEBI:30616"/>
    </ligand>
</feature>
<feature type="binding site" evidence="6">
    <location>
        <begin position="478"/>
        <end position="480"/>
    </location>
    <ligand>
        <name>ATP</name>
        <dbReference type="ChEBI" id="CHEBI:30616"/>
    </ligand>
</feature>
<dbReference type="AlphaFoldDB" id="A0A6B2FY35"/>
<dbReference type="CDD" id="cd03344">
    <property type="entry name" value="GroEL"/>
    <property type="match status" value="1"/>
</dbReference>
<dbReference type="GO" id="GO:0005737">
    <property type="term" value="C:cytoplasm"/>
    <property type="evidence" value="ECO:0007669"/>
    <property type="project" value="UniProtKB-SubCell"/>
</dbReference>
<dbReference type="GO" id="GO:0051082">
    <property type="term" value="F:unfolded protein binding"/>
    <property type="evidence" value="ECO:0007669"/>
    <property type="project" value="UniProtKB-UniRule"/>
</dbReference>
<accession>A0A6B2FY35</accession>
<dbReference type="Gene3D" id="1.10.560.10">
    <property type="entry name" value="GroEL-like equatorial domain"/>
    <property type="match status" value="1"/>
</dbReference>
<comment type="caution">
    <text evidence="9">The sequence shown here is derived from an EMBL/GenBank/DDBJ whole genome shotgun (WGS) entry which is preliminary data.</text>
</comment>
<dbReference type="NCBIfam" id="NF009488">
    <property type="entry name" value="PRK12850.1"/>
    <property type="match status" value="1"/>
</dbReference>
<keyword evidence="6" id="KW-0963">Cytoplasm</keyword>
<dbReference type="PRINTS" id="PR00298">
    <property type="entry name" value="CHAPERONIN60"/>
</dbReference>
<keyword evidence="5 6" id="KW-0413">Isomerase</keyword>
<evidence type="ECO:0000256" key="7">
    <source>
        <dbReference type="RuleBase" id="RU000418"/>
    </source>
</evidence>
<dbReference type="GO" id="GO:0042026">
    <property type="term" value="P:protein refolding"/>
    <property type="evidence" value="ECO:0007669"/>
    <property type="project" value="UniProtKB-UniRule"/>
</dbReference>
<dbReference type="FunFam" id="3.50.7.10:FF:000001">
    <property type="entry name" value="60 kDa chaperonin"/>
    <property type="match status" value="1"/>
</dbReference>